<reference evidence="1 2" key="1">
    <citation type="journal article" date="2015" name="Stand. Genomic Sci.">
        <title>Genomic Encyclopedia of Bacterial and Archaeal Type Strains, Phase III: the genomes of soil and plant-associated and newly described type strains.</title>
        <authorList>
            <person name="Whitman W.B."/>
            <person name="Woyke T."/>
            <person name="Klenk H.P."/>
            <person name="Zhou Y."/>
            <person name="Lilburn T.G."/>
            <person name="Beck B.J."/>
            <person name="De Vos P."/>
            <person name="Vandamme P."/>
            <person name="Eisen J.A."/>
            <person name="Garrity G."/>
            <person name="Hugenholtz P."/>
            <person name="Kyrpides N.C."/>
        </authorList>
    </citation>
    <scope>NUCLEOTIDE SEQUENCE [LARGE SCALE GENOMIC DNA]</scope>
    <source>
        <strain evidence="1 2">CGMCC 1.6855</strain>
    </source>
</reference>
<dbReference type="EMBL" id="VLKR01000001">
    <property type="protein sequence ID" value="TWI25708.1"/>
    <property type="molecule type" value="Genomic_DNA"/>
</dbReference>
<comment type="caution">
    <text evidence="1">The sequence shown here is derived from an EMBL/GenBank/DDBJ whole genome shotgun (WGS) entry which is preliminary data.</text>
</comment>
<organism evidence="1 2">
    <name type="scientific">Sphingobacterium siyangense</name>
    <dbReference type="NCBI Taxonomy" id="459529"/>
    <lineage>
        <taxon>Bacteria</taxon>
        <taxon>Pseudomonadati</taxon>
        <taxon>Bacteroidota</taxon>
        <taxon>Sphingobacteriia</taxon>
        <taxon>Sphingobacteriales</taxon>
        <taxon>Sphingobacteriaceae</taxon>
        <taxon>Sphingobacterium</taxon>
    </lineage>
</organism>
<proteinExistence type="predicted"/>
<dbReference type="AlphaFoldDB" id="A0A562N0W6"/>
<dbReference type="PANTHER" id="PTHR33361:SF16">
    <property type="entry name" value="DUF885 DOMAIN-CONTAINING PROTEIN"/>
    <property type="match status" value="1"/>
</dbReference>
<name>A0A562N0W6_9SPHI</name>
<evidence type="ECO:0000313" key="2">
    <source>
        <dbReference type="Proteomes" id="UP000315908"/>
    </source>
</evidence>
<dbReference type="Pfam" id="PF05960">
    <property type="entry name" value="DUF885"/>
    <property type="match status" value="1"/>
</dbReference>
<evidence type="ECO:0000313" key="1">
    <source>
        <dbReference type="EMBL" id="TWI25708.1"/>
    </source>
</evidence>
<dbReference type="OrthoDB" id="9760040at2"/>
<accession>A0A562N0W6</accession>
<dbReference type="RefSeq" id="WP_158638768.1">
    <property type="nucleotide sequence ID" value="NZ_VLKR01000001.1"/>
</dbReference>
<dbReference type="Proteomes" id="UP000315908">
    <property type="component" value="Unassembled WGS sequence"/>
</dbReference>
<dbReference type="InterPro" id="IPR010281">
    <property type="entry name" value="DUF885"/>
</dbReference>
<sequence length="594" mass="69033">MKKKILTTVLLLSSILYSRKSMGQHLSALHRLFEKYYEKECYFNPLQATADGIHVYDDLLQNEGSFDFLVAKKNFYQSCLNELQQFDRQNLTEADRISYDVLDYTLKTGLEGLSMHFEYIPFNQFTASVPTDLALFGSTNGPQPFHTIEDYTNWSKRMISFKAWADTAIANFEKGKKAGVVLPRSLVGRMIPQLIALGERDTLKSVFYRPLQQFPENFFHEERKKLTILYNEVIPNYVLNSYAKLASYLQYDYMPFASLQSGLNSLPDGDKMYQYYIKLYTTSSTLSPDQIYQIGLKEVDRITHEMEQNMVLNGFKGSLKDYFRFLRTDQRFRPFKTPEQVLDAYQKIYNKIQPHLKDMFLVEPKTKFVIKRVDPYQEASQGGPYYIKGNLKEKRAGIFFVPIPDPTKINTVFYGLECTFIHEAIPGHHYQIALQQEYSELPTFQQQNALYAYMEGWALYCESLGEQLGCYTDPYQKMGALNNEIHRAIRLVIDVGIHTGRLTEQQAIVYMMDHESISENIAKAEVERYMAWPGQALSYKIGELKIKELRKKYQNLQGEKFSFQAFHAAVLKYGCLPLDVLENFLDDWNAKISN</sequence>
<gene>
    <name evidence="1" type="ORF">IQ31_00277</name>
</gene>
<dbReference type="PANTHER" id="PTHR33361">
    <property type="entry name" value="GLR0591 PROTEIN"/>
    <property type="match status" value="1"/>
</dbReference>
<protein>
    <submittedName>
        <fullName evidence="1">Uncharacterized protein (DUF885 family)</fullName>
    </submittedName>
</protein>